<dbReference type="EMBL" id="JARIHO010000006">
    <property type="protein sequence ID" value="KAJ7359856.1"/>
    <property type="molecule type" value="Genomic_DNA"/>
</dbReference>
<organism evidence="1 4">
    <name type="scientific">Mycena albidolilacea</name>
    <dbReference type="NCBI Taxonomy" id="1033008"/>
    <lineage>
        <taxon>Eukaryota</taxon>
        <taxon>Fungi</taxon>
        <taxon>Dikarya</taxon>
        <taxon>Basidiomycota</taxon>
        <taxon>Agaricomycotina</taxon>
        <taxon>Agaricomycetes</taxon>
        <taxon>Agaricomycetidae</taxon>
        <taxon>Agaricales</taxon>
        <taxon>Marasmiineae</taxon>
        <taxon>Mycenaceae</taxon>
        <taxon>Mycena</taxon>
    </lineage>
</organism>
<keyword evidence="4" id="KW-1185">Reference proteome</keyword>
<evidence type="ECO:0000313" key="4">
    <source>
        <dbReference type="Proteomes" id="UP001218218"/>
    </source>
</evidence>
<protein>
    <submittedName>
        <fullName evidence="1">Uncharacterized protein</fullName>
    </submittedName>
</protein>
<proteinExistence type="predicted"/>
<comment type="caution">
    <text evidence="1">The sequence shown here is derived from an EMBL/GenBank/DDBJ whole genome shotgun (WGS) entry which is preliminary data.</text>
</comment>
<dbReference type="EMBL" id="JARIHO010000162">
    <property type="protein sequence ID" value="KAJ7300558.1"/>
    <property type="molecule type" value="Genomic_DNA"/>
</dbReference>
<accession>A0AAD6YWD6</accession>
<dbReference type="Proteomes" id="UP001218218">
    <property type="component" value="Unassembled WGS sequence"/>
</dbReference>
<reference evidence="1" key="1">
    <citation type="submission" date="2023-03" db="EMBL/GenBank/DDBJ databases">
        <title>Massive genome expansion in bonnet fungi (Mycena s.s.) driven by repeated elements and novel gene families across ecological guilds.</title>
        <authorList>
            <consortium name="Lawrence Berkeley National Laboratory"/>
            <person name="Harder C.B."/>
            <person name="Miyauchi S."/>
            <person name="Viragh M."/>
            <person name="Kuo A."/>
            <person name="Thoen E."/>
            <person name="Andreopoulos B."/>
            <person name="Lu D."/>
            <person name="Skrede I."/>
            <person name="Drula E."/>
            <person name="Henrissat B."/>
            <person name="Morin E."/>
            <person name="Kohler A."/>
            <person name="Barry K."/>
            <person name="LaButti K."/>
            <person name="Morin E."/>
            <person name="Salamov A."/>
            <person name="Lipzen A."/>
            <person name="Mereny Z."/>
            <person name="Hegedus B."/>
            <person name="Baldrian P."/>
            <person name="Stursova M."/>
            <person name="Weitz H."/>
            <person name="Taylor A."/>
            <person name="Grigoriev I.V."/>
            <person name="Nagy L.G."/>
            <person name="Martin F."/>
            <person name="Kauserud H."/>
        </authorList>
    </citation>
    <scope>NUCLEOTIDE SEQUENCE</scope>
    <source>
        <strain evidence="1">CBHHK002</strain>
    </source>
</reference>
<gene>
    <name evidence="3" type="ORF">DFH08DRAFT_801616</name>
    <name evidence="2" type="ORF">DFH08DRAFT_827034</name>
    <name evidence="1" type="ORF">DFH08DRAFT_828373</name>
</gene>
<sequence>MTSEAAVFPVVSVISNNVHCSCPFYKENSTRVLYNLLTSVLFENVWLCQMGSSAYTNYSFHQLINISSAADFSLLDNIFVTQGSSAKVQFVDNSAIMGLYLKHLSRNCLRF</sequence>
<evidence type="ECO:0000313" key="1">
    <source>
        <dbReference type="EMBL" id="KAJ7300558.1"/>
    </source>
</evidence>
<evidence type="ECO:0000313" key="2">
    <source>
        <dbReference type="EMBL" id="KAJ7302036.1"/>
    </source>
</evidence>
<name>A0AAD6YWD6_9AGAR</name>
<dbReference type="EMBL" id="JARIHO010000122">
    <property type="protein sequence ID" value="KAJ7302036.1"/>
    <property type="molecule type" value="Genomic_DNA"/>
</dbReference>
<evidence type="ECO:0000313" key="3">
    <source>
        <dbReference type="EMBL" id="KAJ7359856.1"/>
    </source>
</evidence>
<dbReference type="AlphaFoldDB" id="A0AAD6YWD6"/>